<reference evidence="2" key="1">
    <citation type="journal article" date="2023" name="Mol. Phylogenet. Evol.">
        <title>Genome-scale phylogeny and comparative genomics of the fungal order Sordariales.</title>
        <authorList>
            <person name="Hensen N."/>
            <person name="Bonometti L."/>
            <person name="Westerberg I."/>
            <person name="Brannstrom I.O."/>
            <person name="Guillou S."/>
            <person name="Cros-Aarteil S."/>
            <person name="Calhoun S."/>
            <person name="Haridas S."/>
            <person name="Kuo A."/>
            <person name="Mondo S."/>
            <person name="Pangilinan J."/>
            <person name="Riley R."/>
            <person name="LaButti K."/>
            <person name="Andreopoulos B."/>
            <person name="Lipzen A."/>
            <person name="Chen C."/>
            <person name="Yan M."/>
            <person name="Daum C."/>
            <person name="Ng V."/>
            <person name="Clum A."/>
            <person name="Steindorff A."/>
            <person name="Ohm R.A."/>
            <person name="Martin F."/>
            <person name="Silar P."/>
            <person name="Natvig D.O."/>
            <person name="Lalanne C."/>
            <person name="Gautier V."/>
            <person name="Ament-Velasquez S.L."/>
            <person name="Kruys A."/>
            <person name="Hutchinson M.I."/>
            <person name="Powell A.J."/>
            <person name="Barry K."/>
            <person name="Miller A.N."/>
            <person name="Grigoriev I.V."/>
            <person name="Debuchy R."/>
            <person name="Gladieux P."/>
            <person name="Hiltunen Thoren M."/>
            <person name="Johannesson H."/>
        </authorList>
    </citation>
    <scope>NUCLEOTIDE SEQUENCE</scope>
    <source>
        <strain evidence="2">CBS 232.78</strain>
    </source>
</reference>
<dbReference type="EMBL" id="JAULSW010000006">
    <property type="protein sequence ID" value="KAK3377640.1"/>
    <property type="molecule type" value="Genomic_DNA"/>
</dbReference>
<feature type="chain" id="PRO_5042085754" description="Amine oxidase domain-containing protein" evidence="1">
    <location>
        <begin position="19"/>
        <end position="485"/>
    </location>
</feature>
<evidence type="ECO:0000256" key="1">
    <source>
        <dbReference type="SAM" id="SignalP"/>
    </source>
</evidence>
<dbReference type="Gene3D" id="3.30.70.1990">
    <property type="match status" value="1"/>
</dbReference>
<evidence type="ECO:0000313" key="3">
    <source>
        <dbReference type="Proteomes" id="UP001285441"/>
    </source>
</evidence>
<dbReference type="Proteomes" id="UP001285441">
    <property type="component" value="Unassembled WGS sequence"/>
</dbReference>
<sequence length="485" mass="52864">MFRTLLTVVVLPWATAEAAGPVNIIHKDVAIIGGGGSGAYSAVRLREDFGVSVVVIEKDGILGGHVNTWVDPATGRGFDAGVQNYLDLPGAKEFFTRFGVATQPNVRNVLDQYYIDFTTGARLTNYSPPPTSDRTAALRRYLQLAEQYLSIMEPGWWTFPPPKDIPADLLLPFRDFVAKYNLTAGVPQIFFTTGFGVHDLMGSLTMWVMRSFNVDLARTILGINTAFVPSSRKNQDLYDAILRLLGDDVLLNSTVVSSERPSANATTNGPVILTVRSSSTGATTLIVAKKLLFTAPPTPNNLAPFDPDPAELSTFSRFRYSATYVGIVTHPSLPRNASLLNTPLAAQPANWLASIPAAPFIARFESYPDSPYYRAIAVGDETLNSAEARKLIEGAFANVLVATTGKTAEEEAPLEFMLFEPHGLVSAYASREDLVRCQGLIQRLNKLQGRRGMWFTGAAWSVHISTSLWVFTDTLLPRVVASLGE</sequence>
<dbReference type="Pfam" id="PF13450">
    <property type="entry name" value="NAD_binding_8"/>
    <property type="match status" value="1"/>
</dbReference>
<dbReference type="SUPFAM" id="SSF51905">
    <property type="entry name" value="FAD/NAD(P)-binding domain"/>
    <property type="match status" value="1"/>
</dbReference>
<evidence type="ECO:0000313" key="2">
    <source>
        <dbReference type="EMBL" id="KAK3377640.1"/>
    </source>
</evidence>
<organism evidence="2 3">
    <name type="scientific">Podospora didyma</name>
    <dbReference type="NCBI Taxonomy" id="330526"/>
    <lineage>
        <taxon>Eukaryota</taxon>
        <taxon>Fungi</taxon>
        <taxon>Dikarya</taxon>
        <taxon>Ascomycota</taxon>
        <taxon>Pezizomycotina</taxon>
        <taxon>Sordariomycetes</taxon>
        <taxon>Sordariomycetidae</taxon>
        <taxon>Sordariales</taxon>
        <taxon>Podosporaceae</taxon>
        <taxon>Podospora</taxon>
    </lineage>
</organism>
<dbReference type="Gene3D" id="1.10.405.20">
    <property type="match status" value="1"/>
</dbReference>
<accession>A0AAE0NBS6</accession>
<feature type="signal peptide" evidence="1">
    <location>
        <begin position="1"/>
        <end position="18"/>
    </location>
</feature>
<keyword evidence="3" id="KW-1185">Reference proteome</keyword>
<evidence type="ECO:0008006" key="4">
    <source>
        <dbReference type="Google" id="ProtNLM"/>
    </source>
</evidence>
<comment type="caution">
    <text evidence="2">The sequence shown here is derived from an EMBL/GenBank/DDBJ whole genome shotgun (WGS) entry which is preliminary data.</text>
</comment>
<proteinExistence type="predicted"/>
<dbReference type="AlphaFoldDB" id="A0AAE0NBS6"/>
<protein>
    <recommendedName>
        <fullName evidence="4">Amine oxidase domain-containing protein</fullName>
    </recommendedName>
</protein>
<dbReference type="InterPro" id="IPR036188">
    <property type="entry name" value="FAD/NAD-bd_sf"/>
</dbReference>
<name>A0AAE0NBS6_9PEZI</name>
<keyword evidence="1" id="KW-0732">Signal</keyword>
<dbReference type="Gene3D" id="3.50.50.60">
    <property type="entry name" value="FAD/NAD(P)-binding domain"/>
    <property type="match status" value="1"/>
</dbReference>
<gene>
    <name evidence="2" type="ORF">B0H63DRAFT_221540</name>
</gene>
<reference evidence="2" key="2">
    <citation type="submission" date="2023-06" db="EMBL/GenBank/DDBJ databases">
        <authorList>
            <consortium name="Lawrence Berkeley National Laboratory"/>
            <person name="Haridas S."/>
            <person name="Hensen N."/>
            <person name="Bonometti L."/>
            <person name="Westerberg I."/>
            <person name="Brannstrom I.O."/>
            <person name="Guillou S."/>
            <person name="Cros-Aarteil S."/>
            <person name="Calhoun S."/>
            <person name="Kuo A."/>
            <person name="Mondo S."/>
            <person name="Pangilinan J."/>
            <person name="Riley R."/>
            <person name="LaButti K."/>
            <person name="Andreopoulos B."/>
            <person name="Lipzen A."/>
            <person name="Chen C."/>
            <person name="Yanf M."/>
            <person name="Daum C."/>
            <person name="Ng V."/>
            <person name="Clum A."/>
            <person name="Steindorff A."/>
            <person name="Ohm R."/>
            <person name="Martin F."/>
            <person name="Silar P."/>
            <person name="Natvig D."/>
            <person name="Lalanne C."/>
            <person name="Gautier V."/>
            <person name="Ament-velasquez S.L."/>
            <person name="Kruys A."/>
            <person name="Hutchinson M.I."/>
            <person name="Powell A.J."/>
            <person name="Barry K."/>
            <person name="Miller A.N."/>
            <person name="Grigoriev I.V."/>
            <person name="Debuchy R."/>
            <person name="Gladieux P."/>
            <person name="Thoren M.H."/>
            <person name="Johannesson H."/>
        </authorList>
    </citation>
    <scope>NUCLEOTIDE SEQUENCE</scope>
    <source>
        <strain evidence="2">CBS 232.78</strain>
    </source>
</reference>